<dbReference type="AlphaFoldDB" id="A0A0E4A0M1"/>
<evidence type="ECO:0000313" key="1">
    <source>
        <dbReference type="EMBL" id="AKD58203.1"/>
    </source>
</evidence>
<gene>
    <name evidence="1" type="ORF">SD10_28175</name>
</gene>
<name>A0A0E4A0M1_9BACT</name>
<protein>
    <submittedName>
        <fullName evidence="1">Uncharacterized protein</fullName>
    </submittedName>
</protein>
<dbReference type="HOGENOM" id="CLU_2883651_0_0_10"/>
<organism evidence="1 2">
    <name type="scientific">Spirosoma radiotolerans</name>
    <dbReference type="NCBI Taxonomy" id="1379870"/>
    <lineage>
        <taxon>Bacteria</taxon>
        <taxon>Pseudomonadati</taxon>
        <taxon>Bacteroidota</taxon>
        <taxon>Cytophagia</taxon>
        <taxon>Cytophagales</taxon>
        <taxon>Cytophagaceae</taxon>
        <taxon>Spirosoma</taxon>
    </lineage>
</organism>
<sequence>MKTLADREILSKGQKKRDAVVASLLRPVVGKAAFESTALPHWLRIAARLCYRATLRMGTNAYL</sequence>
<accession>A0A0E4A0M1</accession>
<proteinExistence type="predicted"/>
<reference evidence="1 2" key="1">
    <citation type="journal article" date="2014" name="Curr. Microbiol.">
        <title>Spirosoma radiotolerans sp. nov., a gamma-radiation-resistant bacterium isolated from gamma ray-irradiated soil.</title>
        <authorList>
            <person name="Lee J.J."/>
            <person name="Srinivasan S."/>
            <person name="Lim S."/>
            <person name="Joe M."/>
            <person name="Im S."/>
            <person name="Bae S.I."/>
            <person name="Park K.R."/>
            <person name="Han J.H."/>
            <person name="Park S.H."/>
            <person name="Joo B.M."/>
            <person name="Park S.J."/>
            <person name="Kim M.K."/>
        </authorList>
    </citation>
    <scope>NUCLEOTIDE SEQUENCE [LARGE SCALE GENOMIC DNA]</scope>
    <source>
        <strain evidence="1 2">DG5A</strain>
    </source>
</reference>
<keyword evidence="2" id="KW-1185">Reference proteome</keyword>
<dbReference type="KEGG" id="srd:SD10_28175"/>
<dbReference type="PATRIC" id="fig|1379870.5.peg.6071"/>
<evidence type="ECO:0000313" key="2">
    <source>
        <dbReference type="Proteomes" id="UP000033054"/>
    </source>
</evidence>
<dbReference type="Proteomes" id="UP000033054">
    <property type="component" value="Chromosome"/>
</dbReference>
<dbReference type="EMBL" id="CP010429">
    <property type="protein sequence ID" value="AKD58203.1"/>
    <property type="molecule type" value="Genomic_DNA"/>
</dbReference>